<evidence type="ECO:0000256" key="1">
    <source>
        <dbReference type="SAM" id="MobiDB-lite"/>
    </source>
</evidence>
<feature type="region of interest" description="Disordered" evidence="1">
    <location>
        <begin position="1"/>
        <end position="59"/>
    </location>
</feature>
<evidence type="ECO:0000313" key="2">
    <source>
        <dbReference type="EMBL" id="MCI0756978.1"/>
    </source>
</evidence>
<proteinExistence type="predicted"/>
<comment type="caution">
    <text evidence="2">The sequence shown here is derived from an EMBL/GenBank/DDBJ whole genome shotgun (WGS) entry which is preliminary data.</text>
</comment>
<dbReference type="Proteomes" id="UP001201985">
    <property type="component" value="Unassembled WGS sequence"/>
</dbReference>
<gene>
    <name evidence="2" type="ORF">MON41_25410</name>
</gene>
<name>A0ABS9WCF3_9PROT</name>
<accession>A0ABS9WCF3</accession>
<dbReference type="EMBL" id="JALBUU010000125">
    <property type="protein sequence ID" value="MCI0756978.1"/>
    <property type="molecule type" value="Genomic_DNA"/>
</dbReference>
<sequence length="59" mass="6041">MSQQDTVPEQPPLPPAAHGPTPNSGQSTEAASSEAEADAAMAEEQARKERAGQAGANLR</sequence>
<organism evidence="2 3">
    <name type="scientific">Teichococcus vastitatis</name>
    <dbReference type="NCBI Taxonomy" id="2307076"/>
    <lineage>
        <taxon>Bacteria</taxon>
        <taxon>Pseudomonadati</taxon>
        <taxon>Pseudomonadota</taxon>
        <taxon>Alphaproteobacteria</taxon>
        <taxon>Acetobacterales</taxon>
        <taxon>Roseomonadaceae</taxon>
        <taxon>Roseomonas</taxon>
    </lineage>
</organism>
<reference evidence="2 3" key="1">
    <citation type="submission" date="2022-03" db="EMBL/GenBank/DDBJ databases">
        <title>Complete genome analysis of Roseomonas KG 17.1 : a prolific producer of plant growth promoters.</title>
        <authorList>
            <person name="Saadouli I."/>
            <person name="Najjari A."/>
            <person name="Mosbah A."/>
            <person name="Ouzari H.I."/>
        </authorList>
    </citation>
    <scope>NUCLEOTIDE SEQUENCE [LARGE SCALE GENOMIC DNA]</scope>
    <source>
        <strain evidence="2 3">KG17-1</strain>
    </source>
</reference>
<evidence type="ECO:0000313" key="3">
    <source>
        <dbReference type="Proteomes" id="UP001201985"/>
    </source>
</evidence>
<feature type="compositionally biased region" description="Low complexity" evidence="1">
    <location>
        <begin position="29"/>
        <end position="43"/>
    </location>
</feature>
<dbReference type="RefSeq" id="WP_120006918.1">
    <property type="nucleotide sequence ID" value="NZ_JALBUU010000125.1"/>
</dbReference>
<protein>
    <submittedName>
        <fullName evidence="2">Uncharacterized protein</fullName>
    </submittedName>
</protein>
<keyword evidence="3" id="KW-1185">Reference proteome</keyword>